<name>A0AA39YSF5_9PEZI</name>
<proteinExistence type="predicted"/>
<dbReference type="EMBL" id="JAULSV010000001">
    <property type="protein sequence ID" value="KAK0657744.1"/>
    <property type="molecule type" value="Genomic_DNA"/>
</dbReference>
<evidence type="ECO:0000313" key="2">
    <source>
        <dbReference type="EMBL" id="KAK0657744.1"/>
    </source>
</evidence>
<sequence length="162" mass="16807">MSASSPLLSSGSNNSAKPKTIRAPSPLAKTLVNIVGITRAAFGVGCLLAPSYALQIVGITSALSPEASVVTRMFGVREIIVGEALLLAERSAAAKRGTDAQEAGHEEVKRSIWLNVATDSLDIAALGFAFAQGILDNMTFGRLTLTAVLYAGMGLEAALLYK</sequence>
<feature type="region of interest" description="Disordered" evidence="1">
    <location>
        <begin position="1"/>
        <end position="21"/>
    </location>
</feature>
<comment type="caution">
    <text evidence="2">The sequence shown here is derived from an EMBL/GenBank/DDBJ whole genome shotgun (WGS) entry which is preliminary data.</text>
</comment>
<dbReference type="AlphaFoldDB" id="A0AA39YSF5"/>
<reference evidence="2" key="1">
    <citation type="submission" date="2023-06" db="EMBL/GenBank/DDBJ databases">
        <title>Genome-scale phylogeny and comparative genomics of the fungal order Sordariales.</title>
        <authorList>
            <consortium name="Lawrence Berkeley National Laboratory"/>
            <person name="Hensen N."/>
            <person name="Bonometti L."/>
            <person name="Westerberg I."/>
            <person name="Brannstrom I.O."/>
            <person name="Guillou S."/>
            <person name="Cros-Aarteil S."/>
            <person name="Calhoun S."/>
            <person name="Haridas S."/>
            <person name="Kuo A."/>
            <person name="Mondo S."/>
            <person name="Pangilinan J."/>
            <person name="Riley R."/>
            <person name="Labutti K."/>
            <person name="Andreopoulos B."/>
            <person name="Lipzen A."/>
            <person name="Chen C."/>
            <person name="Yanf M."/>
            <person name="Daum C."/>
            <person name="Ng V."/>
            <person name="Clum A."/>
            <person name="Steindorff A."/>
            <person name="Ohm R."/>
            <person name="Martin F."/>
            <person name="Silar P."/>
            <person name="Natvig D."/>
            <person name="Lalanne C."/>
            <person name="Gautier V."/>
            <person name="Ament-Velasquez S.L."/>
            <person name="Kruys A."/>
            <person name="Hutchinson M.I."/>
            <person name="Powell A.J."/>
            <person name="Barry K."/>
            <person name="Miller A.N."/>
            <person name="Grigoriev I.V."/>
            <person name="Debuchy R."/>
            <person name="Gladieux P."/>
            <person name="Thoren M.H."/>
            <person name="Johannesson H."/>
        </authorList>
    </citation>
    <scope>NUCLEOTIDE SEQUENCE</scope>
    <source>
        <strain evidence="2">SMH2532-1</strain>
    </source>
</reference>
<feature type="compositionally biased region" description="Low complexity" evidence="1">
    <location>
        <begin position="1"/>
        <end position="16"/>
    </location>
</feature>
<protein>
    <submittedName>
        <fullName evidence="2">Uncharacterized protein</fullName>
    </submittedName>
</protein>
<evidence type="ECO:0000313" key="3">
    <source>
        <dbReference type="Proteomes" id="UP001174936"/>
    </source>
</evidence>
<evidence type="ECO:0000256" key="1">
    <source>
        <dbReference type="SAM" id="MobiDB-lite"/>
    </source>
</evidence>
<keyword evidence="3" id="KW-1185">Reference proteome</keyword>
<gene>
    <name evidence="2" type="ORF">B0T16DRAFT_453178</name>
</gene>
<organism evidence="2 3">
    <name type="scientific">Cercophora newfieldiana</name>
    <dbReference type="NCBI Taxonomy" id="92897"/>
    <lineage>
        <taxon>Eukaryota</taxon>
        <taxon>Fungi</taxon>
        <taxon>Dikarya</taxon>
        <taxon>Ascomycota</taxon>
        <taxon>Pezizomycotina</taxon>
        <taxon>Sordariomycetes</taxon>
        <taxon>Sordariomycetidae</taxon>
        <taxon>Sordariales</taxon>
        <taxon>Lasiosphaeriaceae</taxon>
        <taxon>Cercophora</taxon>
    </lineage>
</organism>
<accession>A0AA39YSF5</accession>
<dbReference type="Proteomes" id="UP001174936">
    <property type="component" value="Unassembled WGS sequence"/>
</dbReference>